<organism evidence="1 2">
    <name type="scientific">Parvibacter caecicola</name>
    <dbReference type="NCBI Taxonomy" id="747645"/>
    <lineage>
        <taxon>Bacteria</taxon>
        <taxon>Bacillati</taxon>
        <taxon>Actinomycetota</taxon>
        <taxon>Coriobacteriia</taxon>
        <taxon>Coriobacteriales</taxon>
        <taxon>Coriobacteriaceae</taxon>
        <taxon>Parvibacter</taxon>
    </lineage>
</organism>
<comment type="caution">
    <text evidence="1">The sequence shown here is derived from an EMBL/GenBank/DDBJ whole genome shotgun (WGS) entry which is preliminary data.</text>
</comment>
<proteinExistence type="predicted"/>
<name>A0A7W5GQS1_9ACTN</name>
<evidence type="ECO:0000313" key="2">
    <source>
        <dbReference type="Proteomes" id="UP000530850"/>
    </source>
</evidence>
<accession>A0A7W5GQS1</accession>
<gene>
    <name evidence="1" type="ORF">FHR31_001637</name>
</gene>
<sequence length="109" mass="11166">MSRLVLYSEASGAGSASYGNGAVVNKPPFVTRTVSRGLTVKASSYGNVAISPPAVAGYTFLGVTGVGHNSSSRLNIFGFSSSSIGFHNWTSGDLTATITITLLYGRNGS</sequence>
<dbReference type="AlphaFoldDB" id="A0A7W5GQS1"/>
<dbReference type="EMBL" id="JACHYA010000005">
    <property type="protein sequence ID" value="MBB3171811.1"/>
    <property type="molecule type" value="Genomic_DNA"/>
</dbReference>
<protein>
    <submittedName>
        <fullName evidence="1">Uncharacterized protein</fullName>
    </submittedName>
</protein>
<evidence type="ECO:0000313" key="1">
    <source>
        <dbReference type="EMBL" id="MBB3171811.1"/>
    </source>
</evidence>
<reference evidence="1 2" key="1">
    <citation type="submission" date="2020-08" db="EMBL/GenBank/DDBJ databases">
        <title>Sequencing the genomes of 1000 actinobacteria strains.</title>
        <authorList>
            <person name="Klenk H.-P."/>
        </authorList>
    </citation>
    <scope>NUCLEOTIDE SEQUENCE [LARGE SCALE GENOMIC DNA]</scope>
    <source>
        <strain evidence="1 2">DSM 22242</strain>
    </source>
</reference>
<dbReference type="Proteomes" id="UP000530850">
    <property type="component" value="Unassembled WGS sequence"/>
</dbReference>
<dbReference type="RefSeq" id="WP_148041100.1">
    <property type="nucleotide sequence ID" value="NZ_JACHYA010000005.1"/>
</dbReference>
<dbReference type="GeneID" id="93357707"/>